<evidence type="ECO:0000256" key="3">
    <source>
        <dbReference type="ARBA" id="ARBA00023163"/>
    </source>
</evidence>
<evidence type="ECO:0000256" key="1">
    <source>
        <dbReference type="ARBA" id="ARBA00023015"/>
    </source>
</evidence>
<dbReference type="Pfam" id="PF01037">
    <property type="entry name" value="AsnC_trans_reg"/>
    <property type="match status" value="1"/>
</dbReference>
<dbReference type="GO" id="GO:0005829">
    <property type="term" value="C:cytosol"/>
    <property type="evidence" value="ECO:0007669"/>
    <property type="project" value="TreeGrafter"/>
</dbReference>
<dbReference type="PROSITE" id="PS50956">
    <property type="entry name" value="HTH_ASNC_2"/>
    <property type="match status" value="1"/>
</dbReference>
<dbReference type="GO" id="GO:0006355">
    <property type="term" value="P:regulation of DNA-templated transcription"/>
    <property type="evidence" value="ECO:0007669"/>
    <property type="project" value="UniProtKB-ARBA"/>
</dbReference>
<dbReference type="InterPro" id="IPR019887">
    <property type="entry name" value="Tscrpt_reg_AsnC/Lrp_C"/>
</dbReference>
<feature type="domain" description="HTH asnC-type" evidence="4">
    <location>
        <begin position="4"/>
        <end position="65"/>
    </location>
</feature>
<protein>
    <submittedName>
        <fullName evidence="5">AsnC family transcriptional regulator</fullName>
    </submittedName>
</protein>
<accession>A0A098S656</accession>
<evidence type="ECO:0000259" key="4">
    <source>
        <dbReference type="PROSITE" id="PS50956"/>
    </source>
</evidence>
<reference evidence="5 6" key="1">
    <citation type="journal article" date="2014" name="Int. J. Syst. Evol. Microbiol.">
        <title>Phaeodactylibacter xiamenensis gen. nov., sp. nov., a member of the family Saprospiraceae isolated from the marine alga Phaeodactylum tricornutum.</title>
        <authorList>
            <person name="Chen Z.Jr."/>
            <person name="Lei X."/>
            <person name="Lai Q."/>
            <person name="Li Y."/>
            <person name="Zhang B."/>
            <person name="Zhang J."/>
            <person name="Zhang H."/>
            <person name="Yang L."/>
            <person name="Zheng W."/>
            <person name="Tian Y."/>
            <person name="Yu Z."/>
            <person name="Xu H.Jr."/>
            <person name="Zheng T."/>
        </authorList>
    </citation>
    <scope>NUCLEOTIDE SEQUENCE [LARGE SCALE GENOMIC DNA]</scope>
    <source>
        <strain evidence="5 6">KD52</strain>
    </source>
</reference>
<proteinExistence type="predicted"/>
<keyword evidence="3" id="KW-0804">Transcription</keyword>
<dbReference type="PANTHER" id="PTHR30154:SF34">
    <property type="entry name" value="TRANSCRIPTIONAL REGULATOR AZLB"/>
    <property type="match status" value="1"/>
</dbReference>
<dbReference type="PRINTS" id="PR00033">
    <property type="entry name" value="HTHASNC"/>
</dbReference>
<keyword evidence="2" id="KW-0238">DNA-binding</keyword>
<dbReference type="GO" id="GO:0043565">
    <property type="term" value="F:sequence-specific DNA binding"/>
    <property type="evidence" value="ECO:0007669"/>
    <property type="project" value="InterPro"/>
</dbReference>
<evidence type="ECO:0000313" key="5">
    <source>
        <dbReference type="EMBL" id="KGE87546.1"/>
    </source>
</evidence>
<name>A0A098S656_9BACT</name>
<dbReference type="PROSITE" id="PS00519">
    <property type="entry name" value="HTH_ASNC_1"/>
    <property type="match status" value="1"/>
</dbReference>
<gene>
    <name evidence="5" type="ORF">IX84_15195</name>
</gene>
<dbReference type="InterPro" id="IPR019885">
    <property type="entry name" value="Tscrpt_reg_HTH_AsnC-type_CS"/>
</dbReference>
<dbReference type="SMART" id="SM00344">
    <property type="entry name" value="HTH_ASNC"/>
    <property type="match status" value="1"/>
</dbReference>
<dbReference type="OrthoDB" id="9800326at2"/>
<dbReference type="STRING" id="1524460.IX84_15195"/>
<comment type="caution">
    <text evidence="5">The sequence shown here is derived from an EMBL/GenBank/DDBJ whole genome shotgun (WGS) entry which is preliminary data.</text>
</comment>
<dbReference type="SUPFAM" id="SSF54909">
    <property type="entry name" value="Dimeric alpha+beta barrel"/>
    <property type="match status" value="1"/>
</dbReference>
<dbReference type="InterPro" id="IPR036388">
    <property type="entry name" value="WH-like_DNA-bd_sf"/>
</dbReference>
<dbReference type="Proteomes" id="UP000029736">
    <property type="component" value="Unassembled WGS sequence"/>
</dbReference>
<dbReference type="EMBL" id="JPOS01000035">
    <property type="protein sequence ID" value="KGE87546.1"/>
    <property type="molecule type" value="Genomic_DNA"/>
</dbReference>
<dbReference type="Pfam" id="PF13412">
    <property type="entry name" value="HTH_24"/>
    <property type="match status" value="1"/>
</dbReference>
<dbReference type="GO" id="GO:0043200">
    <property type="term" value="P:response to amino acid"/>
    <property type="evidence" value="ECO:0007669"/>
    <property type="project" value="TreeGrafter"/>
</dbReference>
<dbReference type="RefSeq" id="WP_044222104.1">
    <property type="nucleotide sequence ID" value="NZ_CAKZLC010000191.1"/>
</dbReference>
<sequence length="154" mass="17874">MKALDAIDRRILTMLQDNGKATNKEIASVLGMSITPIYERIKKMEDAGYIKKYTTVVDKDMLGYHLMAFCNVRLKEHTKEYLERFEEQVAELPEVSECYHVAGNFDYLLKVTVVDMEVYHFFITTKLATLDNIGHVQSSFVMKEVKWEINVPIE</sequence>
<evidence type="ECO:0000313" key="6">
    <source>
        <dbReference type="Proteomes" id="UP000029736"/>
    </source>
</evidence>
<dbReference type="AlphaFoldDB" id="A0A098S656"/>
<dbReference type="InterPro" id="IPR011991">
    <property type="entry name" value="ArsR-like_HTH"/>
</dbReference>
<dbReference type="InterPro" id="IPR000485">
    <property type="entry name" value="AsnC-type_HTH_dom"/>
</dbReference>
<organism evidence="5 6">
    <name type="scientific">Phaeodactylibacter xiamenensis</name>
    <dbReference type="NCBI Taxonomy" id="1524460"/>
    <lineage>
        <taxon>Bacteria</taxon>
        <taxon>Pseudomonadati</taxon>
        <taxon>Bacteroidota</taxon>
        <taxon>Saprospiria</taxon>
        <taxon>Saprospirales</taxon>
        <taxon>Haliscomenobacteraceae</taxon>
        <taxon>Phaeodactylibacter</taxon>
    </lineage>
</organism>
<dbReference type="InterPro" id="IPR019888">
    <property type="entry name" value="Tscrpt_reg_AsnC-like"/>
</dbReference>
<dbReference type="CDD" id="cd00090">
    <property type="entry name" value="HTH_ARSR"/>
    <property type="match status" value="1"/>
</dbReference>
<dbReference type="Gene3D" id="3.30.70.920">
    <property type="match status" value="1"/>
</dbReference>
<dbReference type="SUPFAM" id="SSF46785">
    <property type="entry name" value="Winged helix' DNA-binding domain"/>
    <property type="match status" value="1"/>
</dbReference>
<dbReference type="InterPro" id="IPR011008">
    <property type="entry name" value="Dimeric_a/b-barrel"/>
</dbReference>
<keyword evidence="1" id="KW-0805">Transcription regulation</keyword>
<dbReference type="InterPro" id="IPR036390">
    <property type="entry name" value="WH_DNA-bd_sf"/>
</dbReference>
<dbReference type="Gene3D" id="1.10.10.10">
    <property type="entry name" value="Winged helix-like DNA-binding domain superfamily/Winged helix DNA-binding domain"/>
    <property type="match status" value="1"/>
</dbReference>
<evidence type="ECO:0000256" key="2">
    <source>
        <dbReference type="ARBA" id="ARBA00023125"/>
    </source>
</evidence>
<dbReference type="PANTHER" id="PTHR30154">
    <property type="entry name" value="LEUCINE-RESPONSIVE REGULATORY PROTEIN"/>
    <property type="match status" value="1"/>
</dbReference>
<keyword evidence="6" id="KW-1185">Reference proteome</keyword>